<sequence>MDTNSYRTLEARIRHGSEPDHPRLLIRYLSLSCARAERCDSSGDKRAAYLRAYHTLLEAICDPCVARHWRCLCLDQICVPIIALNRLASTRRERARIQRLRHELSVLSHYFLA</sequence>
<evidence type="ECO:0000313" key="2">
    <source>
        <dbReference type="Proteomes" id="UP001269819"/>
    </source>
</evidence>
<comment type="caution">
    <text evidence="1">The sequence shown here is derived from an EMBL/GenBank/DDBJ whole genome shotgun (WGS) entry which is preliminary data.</text>
</comment>
<keyword evidence="2" id="KW-1185">Reference proteome</keyword>
<evidence type="ECO:0000313" key="1">
    <source>
        <dbReference type="EMBL" id="MDV2079546.1"/>
    </source>
</evidence>
<proteinExistence type="predicted"/>
<gene>
    <name evidence="1" type="ORF">RYS15_12705</name>
</gene>
<reference evidence="1 2" key="1">
    <citation type="submission" date="2023-10" db="EMBL/GenBank/DDBJ databases">
        <title>Characteristics and mechanism of a salt-tolerant marine origin heterotrophic nitrifying- aerobic denitrifying bacteria Marinobacter xestospongiae HN1.</title>
        <authorList>
            <person name="Qi R."/>
        </authorList>
    </citation>
    <scope>NUCLEOTIDE SEQUENCE [LARGE SCALE GENOMIC DNA]</scope>
    <source>
        <strain evidence="1 2">HN1</strain>
    </source>
</reference>
<dbReference type="EMBL" id="JAWIIJ010000008">
    <property type="protein sequence ID" value="MDV2079546.1"/>
    <property type="molecule type" value="Genomic_DNA"/>
</dbReference>
<accession>A0ABU3VZF4</accession>
<dbReference type="Proteomes" id="UP001269819">
    <property type="component" value="Unassembled WGS sequence"/>
</dbReference>
<name>A0ABU3VZF4_9GAMM</name>
<organism evidence="1 2">
    <name type="scientific">Marinobacter xestospongiae</name>
    <dbReference type="NCBI Taxonomy" id="994319"/>
    <lineage>
        <taxon>Bacteria</taxon>
        <taxon>Pseudomonadati</taxon>
        <taxon>Pseudomonadota</taxon>
        <taxon>Gammaproteobacteria</taxon>
        <taxon>Pseudomonadales</taxon>
        <taxon>Marinobacteraceae</taxon>
        <taxon>Marinobacter</taxon>
    </lineage>
</organism>
<dbReference type="RefSeq" id="WP_316974079.1">
    <property type="nucleotide sequence ID" value="NZ_JAWIIJ010000008.1"/>
</dbReference>
<protein>
    <submittedName>
        <fullName evidence="1">Uncharacterized protein</fullName>
    </submittedName>
</protein>